<evidence type="ECO:0000256" key="5">
    <source>
        <dbReference type="ARBA" id="ARBA00022989"/>
    </source>
</evidence>
<evidence type="ECO:0000256" key="2">
    <source>
        <dbReference type="ARBA" id="ARBA00022692"/>
    </source>
</evidence>
<dbReference type="SFLD" id="SFLDF00027">
    <property type="entry name" value="p-type_atpase"/>
    <property type="match status" value="1"/>
</dbReference>
<evidence type="ECO:0000256" key="3">
    <source>
        <dbReference type="ARBA" id="ARBA00022723"/>
    </source>
</evidence>
<dbReference type="InterPro" id="IPR008250">
    <property type="entry name" value="ATPase_P-typ_transduc_dom_A_sf"/>
</dbReference>
<keyword evidence="6 7" id="KW-0472">Membrane</keyword>
<evidence type="ECO:0000256" key="4">
    <source>
        <dbReference type="ARBA" id="ARBA00022967"/>
    </source>
</evidence>
<sequence>MTCTGCENKLIRTLTALPTICNVKTSLVLTRAEFDYKGSPEDLQVLIHTIEKRTGFSAEQMGLSSQRTLDMQVPAAAMEKLLLTPAPDGVQDVVKMDKHTVRVAFDPHVIGARDVLKSYADFSTTLAPEPPDPMLTAGAKHIRTLFVRTVASALLTIPVLIMTWAPLADHHKAYSIASLILASIVQIGIAGPFYPAAFKSLVFSGIVETDLLIVLSTTTAYVYSVVAFAFDMIGKPLSQGEFFETSTLLVTLIMVGQLVSAFARHRAIEAISLRSIVSKSAIVVHEGKEEEIDGRLLHFGDIMKIAPDSSIITDGIVIQGESEVDESMMTGESLPVSKGPGSIVVAGTANGPGILQVKVTRLPGDNTVTDIATLVDSARFSRAKVQGTVDKVCTYFVPAVLLVSTIVFCAWIGVGLSRRHDSAGKAIVNALTYAIAVLAISCPCAIGLAVPMVILIASGVAAKKMGLVFKSATTIEEARKISHVVFDKTGTLTMGKLSVVDYQLLDAGSLPMGIDAGSVILALVDSSKHPVARAVTAYLRAKGSVAEEAVTKVEMVTGHGIRASLGGSPLQGGSAQWLGLGTNPTVSQYLHEGYTTFCVTHNAQPLAAFSLTDSIRPEARAVLTELRRRDISVSILSGDHASAVFRVATDLGVPTSDVRAGCLPADKQAYIKQLTDEGHKVLFCGDGTNDAIALAQASIGVHMSSDSSSDGQGVSGIAASSAADVVLLHPSLTGILSLMALSRAVNQRIVLNFAWSFVYNLVAVLFASGAFVNVRIAPAYAGLGELVSVLPVILGALSVKWVKGEA</sequence>
<comment type="subcellular location">
    <subcellularLocation>
        <location evidence="1 7">Membrane</location>
    </subcellularLocation>
</comment>
<feature type="transmembrane region" description="Helical" evidence="7">
    <location>
        <begin position="392"/>
        <end position="413"/>
    </location>
</feature>
<accession>A0A4R0RM47</accession>
<proteinExistence type="inferred from homology"/>
<dbReference type="InterPro" id="IPR036412">
    <property type="entry name" value="HAD-like_sf"/>
</dbReference>
<feature type="transmembrane region" description="Helical" evidence="7">
    <location>
        <begin position="173"/>
        <end position="197"/>
    </location>
</feature>
<dbReference type="GO" id="GO:0046872">
    <property type="term" value="F:metal ion binding"/>
    <property type="evidence" value="ECO:0007669"/>
    <property type="project" value="UniProtKB-KW"/>
</dbReference>
<dbReference type="InterPro" id="IPR044492">
    <property type="entry name" value="P_typ_ATPase_HD_dom"/>
</dbReference>
<dbReference type="GO" id="GO:0005524">
    <property type="term" value="F:ATP binding"/>
    <property type="evidence" value="ECO:0007669"/>
    <property type="project" value="UniProtKB-UniRule"/>
</dbReference>
<keyword evidence="7" id="KW-0547">Nucleotide-binding</keyword>
<keyword evidence="5 7" id="KW-1133">Transmembrane helix</keyword>
<dbReference type="InterPro" id="IPR001757">
    <property type="entry name" value="P_typ_ATPase"/>
</dbReference>
<comment type="similarity">
    <text evidence="7">Belongs to the cation transport ATPase (P-type) (TC 3.A.3) family. Type IB subfamily.</text>
</comment>
<dbReference type="NCBIfam" id="TIGR01525">
    <property type="entry name" value="ATPase-IB_hvy"/>
    <property type="match status" value="1"/>
</dbReference>
<evidence type="ECO:0000256" key="1">
    <source>
        <dbReference type="ARBA" id="ARBA00004370"/>
    </source>
</evidence>
<dbReference type="InterPro" id="IPR023298">
    <property type="entry name" value="ATPase_P-typ_TM_dom_sf"/>
</dbReference>
<organism evidence="9 10">
    <name type="scientific">Steccherinum ochraceum</name>
    <dbReference type="NCBI Taxonomy" id="92696"/>
    <lineage>
        <taxon>Eukaryota</taxon>
        <taxon>Fungi</taxon>
        <taxon>Dikarya</taxon>
        <taxon>Basidiomycota</taxon>
        <taxon>Agaricomycotina</taxon>
        <taxon>Agaricomycetes</taxon>
        <taxon>Polyporales</taxon>
        <taxon>Steccherinaceae</taxon>
        <taxon>Steccherinum</taxon>
    </lineage>
</organism>
<comment type="caution">
    <text evidence="9">The sequence shown here is derived from an EMBL/GenBank/DDBJ whole genome shotgun (WGS) entry which is preliminary data.</text>
</comment>
<dbReference type="Gene3D" id="3.40.50.1000">
    <property type="entry name" value="HAD superfamily/HAD-like"/>
    <property type="match status" value="1"/>
</dbReference>
<evidence type="ECO:0000256" key="7">
    <source>
        <dbReference type="RuleBase" id="RU362081"/>
    </source>
</evidence>
<dbReference type="InterPro" id="IPR023299">
    <property type="entry name" value="ATPase_P-typ_cyto_dom_N"/>
</dbReference>
<protein>
    <recommendedName>
        <fullName evidence="8">HMA domain-containing protein</fullName>
    </recommendedName>
</protein>
<evidence type="ECO:0000259" key="8">
    <source>
        <dbReference type="PROSITE" id="PS50846"/>
    </source>
</evidence>
<dbReference type="SFLD" id="SFLDS00003">
    <property type="entry name" value="Haloacid_Dehalogenase"/>
    <property type="match status" value="1"/>
</dbReference>
<keyword evidence="2 7" id="KW-0812">Transmembrane</keyword>
<dbReference type="SUPFAM" id="SSF81653">
    <property type="entry name" value="Calcium ATPase, transduction domain A"/>
    <property type="match status" value="1"/>
</dbReference>
<dbReference type="PANTHER" id="PTHR46594">
    <property type="entry name" value="P-TYPE CATION-TRANSPORTING ATPASE"/>
    <property type="match status" value="1"/>
</dbReference>
<dbReference type="PROSITE" id="PS00154">
    <property type="entry name" value="ATPASE_E1_E2"/>
    <property type="match status" value="1"/>
</dbReference>
<dbReference type="InterPro" id="IPR059000">
    <property type="entry name" value="ATPase_P-type_domA"/>
</dbReference>
<feature type="transmembrane region" description="Helical" evidence="7">
    <location>
        <begin position="777"/>
        <end position="799"/>
    </location>
</feature>
<dbReference type="Proteomes" id="UP000292702">
    <property type="component" value="Unassembled WGS sequence"/>
</dbReference>
<keyword evidence="10" id="KW-1185">Reference proteome</keyword>
<keyword evidence="4" id="KW-1278">Translocase</keyword>
<dbReference type="Gene3D" id="3.30.70.100">
    <property type="match status" value="1"/>
</dbReference>
<dbReference type="SUPFAM" id="SSF81665">
    <property type="entry name" value="Calcium ATPase, transmembrane domain M"/>
    <property type="match status" value="1"/>
</dbReference>
<evidence type="ECO:0000313" key="10">
    <source>
        <dbReference type="Proteomes" id="UP000292702"/>
    </source>
</evidence>
<reference evidence="9 10" key="1">
    <citation type="submission" date="2018-11" db="EMBL/GenBank/DDBJ databases">
        <title>Genome assembly of Steccherinum ochraceum LE-BIN_3174, the white-rot fungus of the Steccherinaceae family (The Residual Polyporoid clade, Polyporales, Basidiomycota).</title>
        <authorList>
            <person name="Fedorova T.V."/>
            <person name="Glazunova O.A."/>
            <person name="Landesman E.O."/>
            <person name="Moiseenko K.V."/>
            <person name="Psurtseva N.V."/>
            <person name="Savinova O.S."/>
            <person name="Shakhova N.V."/>
            <person name="Tyazhelova T.V."/>
            <person name="Vasina D.V."/>
        </authorList>
    </citation>
    <scope>NUCLEOTIDE SEQUENCE [LARGE SCALE GENOMIC DNA]</scope>
    <source>
        <strain evidence="9 10">LE-BIN_3174</strain>
    </source>
</reference>
<dbReference type="CDD" id="cd00371">
    <property type="entry name" value="HMA"/>
    <property type="match status" value="1"/>
</dbReference>
<feature type="transmembrane region" description="Helical" evidence="7">
    <location>
        <begin position="145"/>
        <end position="167"/>
    </location>
</feature>
<dbReference type="EMBL" id="RWJN01000072">
    <property type="protein sequence ID" value="TCD68242.1"/>
    <property type="molecule type" value="Genomic_DNA"/>
</dbReference>
<dbReference type="InterPro" id="IPR018303">
    <property type="entry name" value="ATPase_P-typ_P_site"/>
</dbReference>
<dbReference type="SFLD" id="SFLDG00002">
    <property type="entry name" value="C1.7:_P-type_atpase_like"/>
    <property type="match status" value="1"/>
</dbReference>
<dbReference type="PRINTS" id="PR00119">
    <property type="entry name" value="CATATPASE"/>
</dbReference>
<gene>
    <name evidence="9" type="ORF">EIP91_011311</name>
</gene>
<dbReference type="PRINTS" id="PR00943">
    <property type="entry name" value="CUATPASE"/>
</dbReference>
<dbReference type="InterPro" id="IPR023214">
    <property type="entry name" value="HAD_sf"/>
</dbReference>
<dbReference type="OrthoDB" id="432719at2759"/>
<dbReference type="FunFam" id="2.70.150.10:FF:000002">
    <property type="entry name" value="Copper-transporting ATPase 1, putative"/>
    <property type="match status" value="1"/>
</dbReference>
<keyword evidence="7" id="KW-0067">ATP-binding</keyword>
<dbReference type="GO" id="GO:0016020">
    <property type="term" value="C:membrane"/>
    <property type="evidence" value="ECO:0007669"/>
    <property type="project" value="UniProtKB-SubCell"/>
</dbReference>
<name>A0A4R0RM47_9APHY</name>
<feature type="transmembrane region" description="Helical" evidence="7">
    <location>
        <begin position="242"/>
        <end position="263"/>
    </location>
</feature>
<dbReference type="SUPFAM" id="SSF56784">
    <property type="entry name" value="HAD-like"/>
    <property type="match status" value="1"/>
</dbReference>
<dbReference type="GO" id="GO:0019829">
    <property type="term" value="F:ATPase-coupled monoatomic cation transmembrane transporter activity"/>
    <property type="evidence" value="ECO:0007669"/>
    <property type="project" value="InterPro"/>
</dbReference>
<feature type="transmembrane region" description="Helical" evidence="7">
    <location>
        <begin position="749"/>
        <end position="771"/>
    </location>
</feature>
<keyword evidence="3 7" id="KW-0479">Metal-binding</keyword>
<dbReference type="NCBIfam" id="TIGR01511">
    <property type="entry name" value="ATPase-IB1_Cu"/>
    <property type="match status" value="1"/>
</dbReference>
<dbReference type="NCBIfam" id="TIGR01494">
    <property type="entry name" value="ATPase_P-type"/>
    <property type="match status" value="2"/>
</dbReference>
<dbReference type="Pfam" id="PF00403">
    <property type="entry name" value="HMA"/>
    <property type="match status" value="1"/>
</dbReference>
<feature type="domain" description="HMA" evidence="8">
    <location>
        <begin position="1"/>
        <end position="59"/>
    </location>
</feature>
<dbReference type="STRING" id="92696.A0A4R0RM47"/>
<dbReference type="InterPro" id="IPR056236">
    <property type="entry name" value="HMA_PCA1"/>
</dbReference>
<evidence type="ECO:0000313" key="9">
    <source>
        <dbReference type="EMBL" id="TCD68242.1"/>
    </source>
</evidence>
<feature type="transmembrane region" description="Helical" evidence="7">
    <location>
        <begin position="209"/>
        <end position="230"/>
    </location>
</feature>
<dbReference type="PANTHER" id="PTHR46594:SF4">
    <property type="entry name" value="P-TYPE CATION-TRANSPORTING ATPASE"/>
    <property type="match status" value="1"/>
</dbReference>
<dbReference type="InterPro" id="IPR036163">
    <property type="entry name" value="HMA_dom_sf"/>
</dbReference>
<dbReference type="PROSITE" id="PS50846">
    <property type="entry name" value="HMA_2"/>
    <property type="match status" value="1"/>
</dbReference>
<evidence type="ECO:0000256" key="6">
    <source>
        <dbReference type="ARBA" id="ARBA00023136"/>
    </source>
</evidence>
<feature type="transmembrane region" description="Helical" evidence="7">
    <location>
        <begin position="433"/>
        <end position="457"/>
    </location>
</feature>
<dbReference type="Pfam" id="PF00122">
    <property type="entry name" value="E1-E2_ATPase"/>
    <property type="match status" value="1"/>
</dbReference>
<dbReference type="Gene3D" id="3.40.1110.10">
    <property type="entry name" value="Calcium-transporting ATPase, cytoplasmic domain N"/>
    <property type="match status" value="1"/>
</dbReference>
<dbReference type="Pfam" id="PF00702">
    <property type="entry name" value="Hydrolase"/>
    <property type="match status" value="1"/>
</dbReference>
<dbReference type="Gene3D" id="2.70.150.10">
    <property type="entry name" value="Calcium-transporting ATPase, cytoplasmic transduction domain A"/>
    <property type="match status" value="1"/>
</dbReference>
<dbReference type="Pfam" id="PF24534">
    <property type="entry name" value="HMA_PCA1"/>
    <property type="match status" value="1"/>
</dbReference>
<dbReference type="GO" id="GO:0016887">
    <property type="term" value="F:ATP hydrolysis activity"/>
    <property type="evidence" value="ECO:0007669"/>
    <property type="project" value="InterPro"/>
</dbReference>
<dbReference type="SUPFAM" id="SSF55008">
    <property type="entry name" value="HMA, heavy metal-associated domain"/>
    <property type="match status" value="1"/>
</dbReference>
<dbReference type="AlphaFoldDB" id="A0A4R0RM47"/>
<dbReference type="InterPro" id="IPR027256">
    <property type="entry name" value="P-typ_ATPase_IB"/>
</dbReference>
<dbReference type="InterPro" id="IPR006121">
    <property type="entry name" value="HMA_dom"/>
</dbReference>